<dbReference type="AlphaFoldDB" id="A0A2G2XJJ3"/>
<evidence type="ECO:0000256" key="5">
    <source>
        <dbReference type="ARBA" id="ARBA00023163"/>
    </source>
</evidence>
<dbReference type="InterPro" id="IPR016177">
    <property type="entry name" value="DNA-bd_dom_sf"/>
</dbReference>
<feature type="compositionally biased region" description="Basic and acidic residues" evidence="7">
    <location>
        <begin position="915"/>
        <end position="929"/>
    </location>
</feature>
<reference evidence="10" key="2">
    <citation type="journal article" date="2017" name="J. Anim. Genet.">
        <title>Multiple reference genome sequences of hot pepper reveal the massive evolution of plant disease resistance genes by retroduplication.</title>
        <authorList>
            <person name="Kim S."/>
            <person name="Park J."/>
            <person name="Yeom S.-I."/>
            <person name="Kim Y.-M."/>
            <person name="Seo E."/>
            <person name="Kim K.-T."/>
            <person name="Kim M.-S."/>
            <person name="Lee J.M."/>
            <person name="Cheong K."/>
            <person name="Shin H.-S."/>
            <person name="Kim S.-B."/>
            <person name="Han K."/>
            <person name="Lee J."/>
            <person name="Park M."/>
            <person name="Lee H.-A."/>
            <person name="Lee H.-Y."/>
            <person name="Lee Y."/>
            <person name="Oh S."/>
            <person name="Lee J.H."/>
            <person name="Choi E."/>
            <person name="Choi E."/>
            <person name="Lee S.E."/>
            <person name="Jeon J."/>
            <person name="Kim H."/>
            <person name="Choi G."/>
            <person name="Song H."/>
            <person name="Lee J."/>
            <person name="Lee S.-C."/>
            <person name="Kwon J.-K."/>
            <person name="Lee H.-Y."/>
            <person name="Koo N."/>
            <person name="Hong Y."/>
            <person name="Kim R.W."/>
            <person name="Kang W.-H."/>
            <person name="Huh J.H."/>
            <person name="Kang B.-C."/>
            <person name="Yang T.-J."/>
            <person name="Lee Y.-H."/>
            <person name="Bennetzen J.L."/>
            <person name="Choi D."/>
        </authorList>
    </citation>
    <scope>NUCLEOTIDE SEQUENCE [LARGE SCALE GENOMIC DNA]</scope>
    <source>
        <strain evidence="10">cv. PBC81</strain>
    </source>
</reference>
<dbReference type="CDD" id="cd00018">
    <property type="entry name" value="AP2"/>
    <property type="match status" value="6"/>
</dbReference>
<gene>
    <name evidence="9" type="ORF">CQW23_00029</name>
</gene>
<comment type="caution">
    <text evidence="9">The sequence shown here is derived from an EMBL/GenBank/DDBJ whole genome shotgun (WGS) entry which is preliminary data.</text>
</comment>
<dbReference type="SMART" id="SM00380">
    <property type="entry name" value="AP2"/>
    <property type="match status" value="6"/>
</dbReference>
<dbReference type="GO" id="GO:0003677">
    <property type="term" value="F:DNA binding"/>
    <property type="evidence" value="ECO:0007669"/>
    <property type="project" value="UniProtKB-KW"/>
</dbReference>
<dbReference type="Proteomes" id="UP000224567">
    <property type="component" value="Unassembled WGS sequence"/>
</dbReference>
<keyword evidence="4" id="KW-0238">DNA-binding</keyword>
<proteinExistence type="predicted"/>
<feature type="region of interest" description="Disordered" evidence="7">
    <location>
        <begin position="1116"/>
        <end position="1136"/>
    </location>
</feature>
<dbReference type="GO" id="GO:0005634">
    <property type="term" value="C:nucleus"/>
    <property type="evidence" value="ECO:0007669"/>
    <property type="project" value="UniProtKB-SubCell"/>
</dbReference>
<evidence type="ECO:0000259" key="8">
    <source>
        <dbReference type="PROSITE" id="PS51032"/>
    </source>
</evidence>
<comment type="subcellular location">
    <subcellularLocation>
        <location evidence="1">Nucleus</location>
    </subcellularLocation>
</comment>
<feature type="domain" description="AP2/ERF" evidence="8">
    <location>
        <begin position="708"/>
        <end position="767"/>
    </location>
</feature>
<feature type="region of interest" description="Disordered" evidence="7">
    <location>
        <begin position="755"/>
        <end position="783"/>
    </location>
</feature>
<evidence type="ECO:0000256" key="4">
    <source>
        <dbReference type="ARBA" id="ARBA00023125"/>
    </source>
</evidence>
<feature type="region of interest" description="Disordered" evidence="7">
    <location>
        <begin position="845"/>
        <end position="871"/>
    </location>
</feature>
<dbReference type="InterPro" id="IPR001471">
    <property type="entry name" value="AP2/ERF_dom"/>
</dbReference>
<dbReference type="PROSITE" id="PS51032">
    <property type="entry name" value="AP2_ERF"/>
    <property type="match status" value="6"/>
</dbReference>
<keyword evidence="10" id="KW-1185">Reference proteome</keyword>
<accession>A0A2G2XJJ3</accession>
<dbReference type="Gene3D" id="3.30.730.10">
    <property type="entry name" value="AP2/ERF domain"/>
    <property type="match status" value="6"/>
</dbReference>
<dbReference type="InterPro" id="IPR036955">
    <property type="entry name" value="AP2/ERF_dom_sf"/>
</dbReference>
<keyword evidence="5" id="KW-0804">Transcription</keyword>
<feature type="region of interest" description="Disordered" evidence="7">
    <location>
        <begin position="329"/>
        <end position="349"/>
    </location>
</feature>
<evidence type="ECO:0000313" key="9">
    <source>
        <dbReference type="EMBL" id="PHT57666.1"/>
    </source>
</evidence>
<sequence length="1190" mass="132940">METDEQGLLAGENEEETSCKKQKITQIVVDKVKFTIPLEHTNHKAQTTSVATERSKETDSKMALFGNEWQNMGTFLGSEEFKGFSSNMHKFQGKETSCIMSNVHGIESFGECNTSISSGKGKISLIGIRRQKTGRYGAVIRDTIRRKQVWLGTFDTVEEASQAYFNKKLELENEKLNQQGNKEDRPEENCDQIQQPESPVVQCLSMANDQTSDTACVNRINSHETTHIVEVHKNKMSGEEPGSSKETACGMASVRGTESSVECNTSTSCNSKGEISLIGVRRQKNGRYGAVIRDTIRRKQVWLGTFDTVEEASLAHFSKKLELENENLNQQGNKESKSKENIDQIQQPESPSVQCLSVGNDQIQPPESPSVQCLSVANDPIQQPESPSLQCLSVADDQIQQPESPGAQCLSVANDQIQQPESHRVRCLSVANDQIQQPESPGVQCLSVGNDQIQPPESSSVQCLSVANNQTLDTASVSRINSHITTTHILGVHKKNWSGKEQEFSKVTSCLMANVQGTESSNECSTTTSCLPTEKRSLLGIRRQKNGRYGAVITDKRSLLGIRRQKTGKYGAVITDKIRHKQIWLGTFDTVEEASQAYFSKKFEFEKLSQQDNKDNKPKENLDQIQQPESPVMQCLSMAIDPTLDTAGVNRINPHETTHIVEVHKNNMSGKEPGSSIETPCLMASVHGTESSAECNTSTSCNPTGKISLVGVRRQKNGRYGAVVRDKIRRKQVWLGTFDTVEEASQAYFSKKSELEKKKLNQQRNKDNRSKKNGDRIQQPGSPVVLASLSVTDVQEFDTASVGMRNERIDFHKTTHIVGVLKSKTAGKEPESSKETTCLMDNVHDTESYDEGNTTTSRDPTAKRSLRGIRRQKSGRYGAVITDRIKHKKVWLGTFDTVEEASQAYLSKKSELKKLERQSDKEDKPKKNCDQVQQPESHVVASFPVANHDQTLNAARVDRRYKRFDPHETETRYFRVHKRKGSGKYTTEIRNPISKKRIWLGTFNTAEEASRVYQSNKLEFQKLVHAKRQCSNEQTCSKQDGKSEKLVNIKQGHENVDSELESAGGSKIVVQVSNSSNGGTEQRIDSHEIGTCKEAFYDYLSNKFDLQISNKVELQSNMPTDSSAREEKQEGQEDDEDLWMGEWVQLPGNRAVKFSLKLGLPIIDNYGSLLGEFSTLDDLSICKTEDGNET</sequence>
<dbReference type="SUPFAM" id="SSF54171">
    <property type="entry name" value="DNA-binding domain"/>
    <property type="match status" value="6"/>
</dbReference>
<dbReference type="EMBL" id="MLFT02000001">
    <property type="protein sequence ID" value="PHT57666.1"/>
    <property type="molecule type" value="Genomic_DNA"/>
</dbReference>
<protein>
    <submittedName>
        <fullName evidence="9">Ethylene-responsive transcription factor 10</fullName>
    </submittedName>
</protein>
<keyword evidence="3" id="KW-0805">Transcription regulation</keyword>
<evidence type="ECO:0000313" key="10">
    <source>
        <dbReference type="Proteomes" id="UP000224567"/>
    </source>
</evidence>
<feature type="domain" description="AP2/ERF" evidence="8">
    <location>
        <begin position="865"/>
        <end position="922"/>
    </location>
</feature>
<feature type="domain" description="AP2/ERF" evidence="8">
    <location>
        <begin position="276"/>
        <end position="335"/>
    </location>
</feature>
<dbReference type="GO" id="GO:0009873">
    <property type="term" value="P:ethylene-activated signaling pathway"/>
    <property type="evidence" value="ECO:0007669"/>
    <property type="project" value="UniProtKB-KW"/>
</dbReference>
<name>A0A2G2XJJ3_CAPBA</name>
<evidence type="ECO:0000256" key="3">
    <source>
        <dbReference type="ARBA" id="ARBA00023015"/>
    </source>
</evidence>
<keyword evidence="2" id="KW-0936">Ethylene signaling pathway</keyword>
<evidence type="ECO:0000256" key="2">
    <source>
        <dbReference type="ARBA" id="ARBA00022745"/>
    </source>
</evidence>
<keyword evidence="6" id="KW-0539">Nucleus</keyword>
<dbReference type="GO" id="GO:0003700">
    <property type="term" value="F:DNA-binding transcription factor activity"/>
    <property type="evidence" value="ECO:0007669"/>
    <property type="project" value="InterPro"/>
</dbReference>
<dbReference type="PANTHER" id="PTHR31677:SF142">
    <property type="entry name" value="AP2_ERF DOMAIN-CONTAINING PROTEIN"/>
    <property type="match status" value="1"/>
</dbReference>
<dbReference type="PANTHER" id="PTHR31677">
    <property type="entry name" value="AP2 DOMAIN CLASS TRANSCRIPTION FACTOR"/>
    <property type="match status" value="1"/>
</dbReference>
<evidence type="ECO:0000256" key="7">
    <source>
        <dbReference type="SAM" id="MobiDB-lite"/>
    </source>
</evidence>
<feature type="domain" description="AP2/ERF" evidence="8">
    <location>
        <begin position="124"/>
        <end position="183"/>
    </location>
</feature>
<feature type="region of interest" description="Disordered" evidence="7">
    <location>
        <begin position="915"/>
        <end position="947"/>
    </location>
</feature>
<feature type="domain" description="AP2/ERF" evidence="8">
    <location>
        <begin position="558"/>
        <end position="618"/>
    </location>
</feature>
<reference evidence="9 10" key="1">
    <citation type="journal article" date="2017" name="Genome Biol.">
        <title>New reference genome sequences of hot pepper reveal the massive evolution of plant disease-resistance genes by retroduplication.</title>
        <authorList>
            <person name="Kim S."/>
            <person name="Park J."/>
            <person name="Yeom S.I."/>
            <person name="Kim Y.M."/>
            <person name="Seo E."/>
            <person name="Kim K.T."/>
            <person name="Kim M.S."/>
            <person name="Lee J.M."/>
            <person name="Cheong K."/>
            <person name="Shin H.S."/>
            <person name="Kim S.B."/>
            <person name="Han K."/>
            <person name="Lee J."/>
            <person name="Park M."/>
            <person name="Lee H.A."/>
            <person name="Lee H.Y."/>
            <person name="Lee Y."/>
            <person name="Oh S."/>
            <person name="Lee J.H."/>
            <person name="Choi E."/>
            <person name="Choi E."/>
            <person name="Lee S.E."/>
            <person name="Jeon J."/>
            <person name="Kim H."/>
            <person name="Choi G."/>
            <person name="Song H."/>
            <person name="Lee J."/>
            <person name="Lee S.C."/>
            <person name="Kwon J.K."/>
            <person name="Lee H.Y."/>
            <person name="Koo N."/>
            <person name="Hong Y."/>
            <person name="Kim R.W."/>
            <person name="Kang W.H."/>
            <person name="Huh J.H."/>
            <person name="Kang B.C."/>
            <person name="Yang T.J."/>
            <person name="Lee Y.H."/>
            <person name="Bennetzen J.L."/>
            <person name="Choi D."/>
        </authorList>
    </citation>
    <scope>NUCLEOTIDE SEQUENCE [LARGE SCALE GENOMIC DNA]</scope>
    <source>
        <strain evidence="10">cv. PBC81</strain>
        <tissue evidence="9">Leaf</tissue>
    </source>
</reference>
<feature type="compositionally biased region" description="Basic and acidic residues" evidence="7">
    <location>
        <begin position="755"/>
        <end position="775"/>
    </location>
</feature>
<evidence type="ECO:0000256" key="1">
    <source>
        <dbReference type="ARBA" id="ARBA00004123"/>
    </source>
</evidence>
<evidence type="ECO:0000256" key="6">
    <source>
        <dbReference type="ARBA" id="ARBA00023242"/>
    </source>
</evidence>
<dbReference type="OrthoDB" id="1303264at2759"/>
<organism evidence="9 10">
    <name type="scientific">Capsicum baccatum</name>
    <name type="common">Peruvian pepper</name>
    <dbReference type="NCBI Taxonomy" id="33114"/>
    <lineage>
        <taxon>Eukaryota</taxon>
        <taxon>Viridiplantae</taxon>
        <taxon>Streptophyta</taxon>
        <taxon>Embryophyta</taxon>
        <taxon>Tracheophyta</taxon>
        <taxon>Spermatophyta</taxon>
        <taxon>Magnoliopsida</taxon>
        <taxon>eudicotyledons</taxon>
        <taxon>Gunneridae</taxon>
        <taxon>Pentapetalae</taxon>
        <taxon>asterids</taxon>
        <taxon>lamiids</taxon>
        <taxon>Solanales</taxon>
        <taxon>Solanaceae</taxon>
        <taxon>Solanoideae</taxon>
        <taxon>Capsiceae</taxon>
        <taxon>Capsicum</taxon>
    </lineage>
</organism>
<feature type="domain" description="AP2/ERF" evidence="8">
    <location>
        <begin position="972"/>
        <end position="1034"/>
    </location>
</feature>